<sequence length="339" mass="37536">MPLLYTRQMICWSAFCTTLIMVSDHARGDCTIKVTKAELIKACHTDTCDNNINVKFRTPWPANDGQQNAVGELVLPLTGIRSNLSSGKPDDAPITVDEWRTLVAQLPQLSYYDNTITFDDSINSIVIAQNIVFDLNKLLETGRSEARWERITSLGTSAARTRSRGSGTHLYIGKTIHVSDAALCQKLDYWPANQTRGVLYTNGDLLGHIRHSLNTTSDQFTAPLNGSLTYVYERHLFVRAQPTNLNFGTNPTGKTMKRDISIGVSTSSTAQVRYTFSYTSITKTREDVLIDGRSLPAQFTVSVPASNITSFTDFKHQVSLTSPDAGKVDGYIRVVAEML</sequence>
<evidence type="ECO:0000313" key="1">
    <source>
        <dbReference type="EMBL" id="HAB4463164.1"/>
    </source>
</evidence>
<dbReference type="AlphaFoldDB" id="A0A6Y2KEH9"/>
<accession>A0A6Y2KEH9</accession>
<reference evidence="1" key="1">
    <citation type="journal article" date="2018" name="Genome Biol.">
        <title>SKESA: strategic k-mer extension for scrupulous assemblies.</title>
        <authorList>
            <person name="Souvorov A."/>
            <person name="Agarwala R."/>
            <person name="Lipman D.J."/>
        </authorList>
    </citation>
    <scope>NUCLEOTIDE SEQUENCE</scope>
    <source>
        <strain evidence="1">Salmonella enterica</strain>
    </source>
</reference>
<reference evidence="1" key="2">
    <citation type="submission" date="2019-10" db="EMBL/GenBank/DDBJ databases">
        <authorList>
            <consortium name="NCBI Pathogen Detection Project"/>
        </authorList>
    </citation>
    <scope>NUCLEOTIDE SEQUENCE</scope>
    <source>
        <strain evidence="1">Salmonella enterica</strain>
    </source>
</reference>
<dbReference type="EMBL" id="DAAGTH010000001">
    <property type="protein sequence ID" value="HAB4463164.1"/>
    <property type="molecule type" value="Genomic_DNA"/>
</dbReference>
<comment type="caution">
    <text evidence="1">The sequence shown here is derived from an EMBL/GenBank/DDBJ whole genome shotgun (WGS) entry which is preliminary data.</text>
</comment>
<name>A0A6Y2KEH9_SALDZ</name>
<proteinExistence type="predicted"/>
<gene>
    <name evidence="1" type="ORF">GBZ04_00035</name>
</gene>
<organism evidence="1">
    <name type="scientific">Salmonella diarizonae</name>
    <dbReference type="NCBI Taxonomy" id="59204"/>
    <lineage>
        <taxon>Bacteria</taxon>
        <taxon>Pseudomonadati</taxon>
        <taxon>Pseudomonadota</taxon>
        <taxon>Gammaproteobacteria</taxon>
        <taxon>Enterobacterales</taxon>
        <taxon>Enterobacteriaceae</taxon>
        <taxon>Salmonella</taxon>
    </lineage>
</organism>
<protein>
    <submittedName>
        <fullName evidence="1">Uncharacterized protein</fullName>
    </submittedName>
</protein>